<sequence>MGACFGLCKKKSKPNRYLSLRKCVYLPGQDKVELELLVEEGLEDMTDEELDIDVWTMSKGELALLSAEKLKKPSGVGTARSAKNKNDSGSYDAFEGQQMMALDAHSLLASRAVQNRTASCCSSTPPSSIDLEWETESVLQAVPVRPKSTGVSNAEDGGSSCSGGGGVSPESLEWDPCNDANATDYETDQLIREIEMLTSRALQETGGCLKRES</sequence>
<dbReference type="Proteomes" id="UP001307889">
    <property type="component" value="Chromosome 1"/>
</dbReference>
<organism evidence="2 3">
    <name type="scientific">Nesidiocoris tenuis</name>
    <dbReference type="NCBI Taxonomy" id="355587"/>
    <lineage>
        <taxon>Eukaryota</taxon>
        <taxon>Metazoa</taxon>
        <taxon>Ecdysozoa</taxon>
        <taxon>Arthropoda</taxon>
        <taxon>Hexapoda</taxon>
        <taxon>Insecta</taxon>
        <taxon>Pterygota</taxon>
        <taxon>Neoptera</taxon>
        <taxon>Paraneoptera</taxon>
        <taxon>Hemiptera</taxon>
        <taxon>Heteroptera</taxon>
        <taxon>Panheteroptera</taxon>
        <taxon>Cimicomorpha</taxon>
        <taxon>Miridae</taxon>
        <taxon>Dicyphina</taxon>
        <taxon>Nesidiocoris</taxon>
    </lineage>
</organism>
<accession>A0ABN7A635</accession>
<reference evidence="2 3" key="1">
    <citation type="submission" date="2023-09" db="EMBL/GenBank/DDBJ databases">
        <title>Nesidiocoris tenuis whole genome shotgun sequence.</title>
        <authorList>
            <person name="Shibata T."/>
            <person name="Shimoda M."/>
            <person name="Kobayashi T."/>
            <person name="Uehara T."/>
        </authorList>
    </citation>
    <scope>NUCLEOTIDE SEQUENCE [LARGE SCALE GENOMIC DNA]</scope>
    <source>
        <strain evidence="2 3">Japan</strain>
    </source>
</reference>
<evidence type="ECO:0000256" key="1">
    <source>
        <dbReference type="SAM" id="MobiDB-lite"/>
    </source>
</evidence>
<keyword evidence="3" id="KW-1185">Reference proteome</keyword>
<gene>
    <name evidence="2" type="ORF">NTJ_00416</name>
</gene>
<evidence type="ECO:0000313" key="3">
    <source>
        <dbReference type="Proteomes" id="UP001307889"/>
    </source>
</evidence>
<name>A0ABN7A635_9HEMI</name>
<protein>
    <submittedName>
        <fullName evidence="2">Uncharacterized protein</fullName>
    </submittedName>
</protein>
<proteinExistence type="predicted"/>
<evidence type="ECO:0000313" key="2">
    <source>
        <dbReference type="EMBL" id="BES87609.1"/>
    </source>
</evidence>
<feature type="region of interest" description="Disordered" evidence="1">
    <location>
        <begin position="146"/>
        <end position="180"/>
    </location>
</feature>
<dbReference type="EMBL" id="AP028909">
    <property type="protein sequence ID" value="BES87609.1"/>
    <property type="molecule type" value="Genomic_DNA"/>
</dbReference>